<dbReference type="AlphaFoldDB" id="A0A9N9GGU9"/>
<sequence>IRTVNGKDYKAQSVKVRQVINGKFKQLARQGLGKQRAAFPLSESEVAMIFKHPHLDKFTPEGLLYRDYDDYFKKRPVDADL</sequence>
<reference evidence="1" key="1">
    <citation type="submission" date="2021-06" db="EMBL/GenBank/DDBJ databases">
        <authorList>
            <person name="Kallberg Y."/>
            <person name="Tangrot J."/>
            <person name="Rosling A."/>
        </authorList>
    </citation>
    <scope>NUCLEOTIDE SEQUENCE</scope>
    <source>
        <strain evidence="1">87-6 pot B 2015</strain>
    </source>
</reference>
<evidence type="ECO:0000313" key="1">
    <source>
        <dbReference type="EMBL" id="CAG8601042.1"/>
    </source>
</evidence>
<dbReference type="Proteomes" id="UP000789375">
    <property type="component" value="Unassembled WGS sequence"/>
</dbReference>
<keyword evidence="2" id="KW-1185">Reference proteome</keyword>
<protein>
    <submittedName>
        <fullName evidence="1">10951_t:CDS:1</fullName>
    </submittedName>
</protein>
<evidence type="ECO:0000313" key="2">
    <source>
        <dbReference type="Proteomes" id="UP000789375"/>
    </source>
</evidence>
<feature type="non-terminal residue" evidence="1">
    <location>
        <position position="1"/>
    </location>
</feature>
<dbReference type="EMBL" id="CAJVPP010002467">
    <property type="protein sequence ID" value="CAG8601042.1"/>
    <property type="molecule type" value="Genomic_DNA"/>
</dbReference>
<feature type="non-terminal residue" evidence="1">
    <location>
        <position position="81"/>
    </location>
</feature>
<proteinExistence type="predicted"/>
<comment type="caution">
    <text evidence="1">The sequence shown here is derived from an EMBL/GenBank/DDBJ whole genome shotgun (WGS) entry which is preliminary data.</text>
</comment>
<accession>A0A9N9GGU9</accession>
<gene>
    <name evidence="1" type="ORF">FMOSSE_LOCUS8950</name>
</gene>
<organism evidence="1 2">
    <name type="scientific">Funneliformis mosseae</name>
    <name type="common">Endomycorrhizal fungus</name>
    <name type="synonym">Glomus mosseae</name>
    <dbReference type="NCBI Taxonomy" id="27381"/>
    <lineage>
        <taxon>Eukaryota</taxon>
        <taxon>Fungi</taxon>
        <taxon>Fungi incertae sedis</taxon>
        <taxon>Mucoromycota</taxon>
        <taxon>Glomeromycotina</taxon>
        <taxon>Glomeromycetes</taxon>
        <taxon>Glomerales</taxon>
        <taxon>Glomeraceae</taxon>
        <taxon>Funneliformis</taxon>
    </lineage>
</organism>
<name>A0A9N9GGU9_FUNMO</name>